<feature type="non-terminal residue" evidence="1">
    <location>
        <position position="88"/>
    </location>
</feature>
<reference evidence="1 2" key="1">
    <citation type="journal article" date="2021" name="BMC Biol.">
        <title>Horizontally acquired antibacterial genes associated with adaptive radiation of ladybird beetles.</title>
        <authorList>
            <person name="Li H.S."/>
            <person name="Tang X.F."/>
            <person name="Huang Y.H."/>
            <person name="Xu Z.Y."/>
            <person name="Chen M.L."/>
            <person name="Du X.Y."/>
            <person name="Qiu B.Y."/>
            <person name="Chen P.T."/>
            <person name="Zhang W."/>
            <person name="Slipinski A."/>
            <person name="Escalona H.E."/>
            <person name="Waterhouse R.M."/>
            <person name="Zwick A."/>
            <person name="Pang H."/>
        </authorList>
    </citation>
    <scope>NUCLEOTIDE SEQUENCE [LARGE SCALE GENOMIC DNA]</scope>
    <source>
        <strain evidence="1">SYSU2018</strain>
    </source>
</reference>
<sequence length="88" mass="10258">MKWKEACPLPPLKADVCRLYALMVLEVADKLIDKIPKTKDDPLEYLKVLSPPTKEFEFRDVTFVEVRDIINQMKNKKNSDIYGMTVEI</sequence>
<name>A0ABD2NE43_9CUCU</name>
<keyword evidence="2" id="KW-1185">Reference proteome</keyword>
<comment type="caution">
    <text evidence="1">The sequence shown here is derived from an EMBL/GenBank/DDBJ whole genome shotgun (WGS) entry which is preliminary data.</text>
</comment>
<dbReference type="AlphaFoldDB" id="A0ABD2NE43"/>
<evidence type="ECO:0000313" key="2">
    <source>
        <dbReference type="Proteomes" id="UP001516400"/>
    </source>
</evidence>
<accession>A0ABD2NE43</accession>
<protein>
    <submittedName>
        <fullName evidence="1">Uncharacterized protein</fullName>
    </submittedName>
</protein>
<organism evidence="1 2">
    <name type="scientific">Cryptolaemus montrouzieri</name>
    <dbReference type="NCBI Taxonomy" id="559131"/>
    <lineage>
        <taxon>Eukaryota</taxon>
        <taxon>Metazoa</taxon>
        <taxon>Ecdysozoa</taxon>
        <taxon>Arthropoda</taxon>
        <taxon>Hexapoda</taxon>
        <taxon>Insecta</taxon>
        <taxon>Pterygota</taxon>
        <taxon>Neoptera</taxon>
        <taxon>Endopterygota</taxon>
        <taxon>Coleoptera</taxon>
        <taxon>Polyphaga</taxon>
        <taxon>Cucujiformia</taxon>
        <taxon>Coccinelloidea</taxon>
        <taxon>Coccinellidae</taxon>
        <taxon>Scymninae</taxon>
        <taxon>Scymnini</taxon>
        <taxon>Cryptolaemus</taxon>
    </lineage>
</organism>
<proteinExistence type="predicted"/>
<evidence type="ECO:0000313" key="1">
    <source>
        <dbReference type="EMBL" id="KAL3276869.1"/>
    </source>
</evidence>
<gene>
    <name evidence="1" type="ORF">HHI36_012231</name>
</gene>
<dbReference type="Proteomes" id="UP001516400">
    <property type="component" value="Unassembled WGS sequence"/>
</dbReference>
<dbReference type="EMBL" id="JABFTP020000103">
    <property type="protein sequence ID" value="KAL3276869.1"/>
    <property type="molecule type" value="Genomic_DNA"/>
</dbReference>